<feature type="domain" description="SCP" evidence="2">
    <location>
        <begin position="53"/>
        <end position="161"/>
    </location>
</feature>
<organism evidence="3 4">
    <name type="scientific">Flavobacterium microcysteis</name>
    <dbReference type="NCBI Taxonomy" id="2596891"/>
    <lineage>
        <taxon>Bacteria</taxon>
        <taxon>Pseudomonadati</taxon>
        <taxon>Bacteroidota</taxon>
        <taxon>Flavobacteriia</taxon>
        <taxon>Flavobacteriales</taxon>
        <taxon>Flavobacteriaceae</taxon>
        <taxon>Flavobacterium</taxon>
    </lineage>
</organism>
<feature type="chain" id="PRO_5021245550" evidence="1">
    <location>
        <begin position="24"/>
        <end position="168"/>
    </location>
</feature>
<protein>
    <submittedName>
        <fullName evidence="3">CAP domain-containing protein</fullName>
    </submittedName>
</protein>
<dbReference type="PROSITE" id="PS51257">
    <property type="entry name" value="PROKAR_LIPOPROTEIN"/>
    <property type="match status" value="1"/>
</dbReference>
<dbReference type="PANTHER" id="PTHR31157">
    <property type="entry name" value="SCP DOMAIN-CONTAINING PROTEIN"/>
    <property type="match status" value="1"/>
</dbReference>
<dbReference type="CDD" id="cd05379">
    <property type="entry name" value="CAP_bacterial"/>
    <property type="match status" value="1"/>
</dbReference>
<gene>
    <name evidence="3" type="ORF">FJA49_05490</name>
</gene>
<name>A0A501QFH0_9FLAO</name>
<proteinExistence type="predicted"/>
<evidence type="ECO:0000313" key="4">
    <source>
        <dbReference type="Proteomes" id="UP000319175"/>
    </source>
</evidence>
<accession>A0A501QFH0</accession>
<dbReference type="SUPFAM" id="SSF55797">
    <property type="entry name" value="PR-1-like"/>
    <property type="match status" value="1"/>
</dbReference>
<evidence type="ECO:0000256" key="1">
    <source>
        <dbReference type="SAM" id="SignalP"/>
    </source>
</evidence>
<dbReference type="Proteomes" id="UP000319175">
    <property type="component" value="Unassembled WGS sequence"/>
</dbReference>
<dbReference type="Gene3D" id="3.40.33.10">
    <property type="entry name" value="CAP"/>
    <property type="match status" value="1"/>
</dbReference>
<dbReference type="InterPro" id="IPR014044">
    <property type="entry name" value="CAP_dom"/>
</dbReference>
<dbReference type="AlphaFoldDB" id="A0A501QFH0"/>
<dbReference type="InterPro" id="IPR035940">
    <property type="entry name" value="CAP_sf"/>
</dbReference>
<dbReference type="EMBL" id="VFJE01000051">
    <property type="protein sequence ID" value="TPD71353.1"/>
    <property type="molecule type" value="Genomic_DNA"/>
</dbReference>
<keyword evidence="1" id="KW-0732">Signal</keyword>
<comment type="caution">
    <text evidence="3">The sequence shown here is derived from an EMBL/GenBank/DDBJ whole genome shotgun (WGS) entry which is preliminary data.</text>
</comment>
<evidence type="ECO:0000259" key="2">
    <source>
        <dbReference type="Pfam" id="PF00188"/>
    </source>
</evidence>
<sequence length="168" mass="19234">MKAIMLRTLMPMAFLFTMLSCSSDSSDEGNLPNGNSALVENYDYNPTELELMRIINEHRQSINLPVLQPINHISYKSEEHNEYMIENNVVNHAYFEERSQNLVQVLGAVKVNENVAYSFNTPQAALQAWLESPSHKANIEGDFTHFGISVRISPETGRKYYTNMFIKK</sequence>
<dbReference type="PANTHER" id="PTHR31157:SF1">
    <property type="entry name" value="SCP DOMAIN-CONTAINING PROTEIN"/>
    <property type="match status" value="1"/>
</dbReference>
<dbReference type="Pfam" id="PF00188">
    <property type="entry name" value="CAP"/>
    <property type="match status" value="1"/>
</dbReference>
<reference evidence="3 4" key="1">
    <citation type="submission" date="2019-06" db="EMBL/GenBank/DDBJ databases">
        <title>Flavobacterium sp. MaA-Y11 from geoumgang.</title>
        <authorList>
            <person name="Jeong S."/>
        </authorList>
    </citation>
    <scope>NUCLEOTIDE SEQUENCE [LARGE SCALE GENOMIC DNA]</scope>
    <source>
        <strain evidence="3 4">MaA-Y11</strain>
    </source>
</reference>
<evidence type="ECO:0000313" key="3">
    <source>
        <dbReference type="EMBL" id="TPD71353.1"/>
    </source>
</evidence>
<dbReference type="OrthoDB" id="982527at2"/>
<dbReference type="RefSeq" id="WP_139999670.1">
    <property type="nucleotide sequence ID" value="NZ_VFJE01000051.1"/>
</dbReference>
<feature type="signal peptide" evidence="1">
    <location>
        <begin position="1"/>
        <end position="23"/>
    </location>
</feature>
<keyword evidence="4" id="KW-1185">Reference proteome</keyword>